<comment type="similarity">
    <text evidence="2 9">Belongs to the Mediator complex subunit 1 family.</text>
</comment>
<dbReference type="GO" id="GO:0003712">
    <property type="term" value="F:transcription coregulator activity"/>
    <property type="evidence" value="ECO:0007669"/>
    <property type="project" value="InterPro"/>
</dbReference>
<dbReference type="Proteomes" id="UP000694397">
    <property type="component" value="Chromosome 5"/>
</dbReference>
<dbReference type="GeneTree" id="ENSGT00660000095569"/>
<reference evidence="13" key="3">
    <citation type="submission" date="2025-05" db="UniProtKB">
        <authorList>
            <consortium name="Ensembl"/>
        </authorList>
    </citation>
    <scope>IDENTIFICATION</scope>
</reference>
<evidence type="ECO:0000256" key="3">
    <source>
        <dbReference type="ARBA" id="ARBA00020612"/>
    </source>
</evidence>
<evidence type="ECO:0000313" key="13">
    <source>
        <dbReference type="Ensembl" id="ENSSFOP00015031801.2"/>
    </source>
</evidence>
<feature type="region of interest" description="Disordered" evidence="10">
    <location>
        <begin position="506"/>
        <end position="554"/>
    </location>
</feature>
<gene>
    <name evidence="13" type="primary">med1l</name>
    <name evidence="12" type="ORF">Z043_113873</name>
</gene>
<organism evidence="12 14">
    <name type="scientific">Scleropages formosus</name>
    <name type="common">Asian bonytongue</name>
    <name type="synonym">Osteoglossum formosum</name>
    <dbReference type="NCBI Taxonomy" id="113540"/>
    <lineage>
        <taxon>Eukaryota</taxon>
        <taxon>Metazoa</taxon>
        <taxon>Chordata</taxon>
        <taxon>Craniata</taxon>
        <taxon>Vertebrata</taxon>
        <taxon>Euteleostomi</taxon>
        <taxon>Actinopterygii</taxon>
        <taxon>Neopterygii</taxon>
        <taxon>Teleostei</taxon>
        <taxon>Osteoglossocephala</taxon>
        <taxon>Osteoglossomorpha</taxon>
        <taxon>Osteoglossiformes</taxon>
        <taxon>Osteoglossidae</taxon>
        <taxon>Scleropages</taxon>
    </lineage>
</organism>
<evidence type="ECO:0000256" key="4">
    <source>
        <dbReference type="ARBA" id="ARBA00023015"/>
    </source>
</evidence>
<evidence type="ECO:0000256" key="5">
    <source>
        <dbReference type="ARBA" id="ARBA00023159"/>
    </source>
</evidence>
<dbReference type="GO" id="GO:0016592">
    <property type="term" value="C:mediator complex"/>
    <property type="evidence" value="ECO:0007669"/>
    <property type="project" value="InterPro"/>
</dbReference>
<evidence type="ECO:0000256" key="6">
    <source>
        <dbReference type="ARBA" id="ARBA00023163"/>
    </source>
</evidence>
<name>A0A0P7V018_SCLFO</name>
<evidence type="ECO:0000313" key="15">
    <source>
        <dbReference type="Proteomes" id="UP000694397"/>
    </source>
</evidence>
<evidence type="ECO:0000313" key="12">
    <source>
        <dbReference type="EMBL" id="KPP67525.1"/>
    </source>
</evidence>
<proteinExistence type="inferred from homology"/>
<keyword evidence="6 9" id="KW-0804">Transcription</keyword>
<dbReference type="Ensembl" id="ENSSFOT00015032157.2">
    <property type="protein sequence ID" value="ENSSFOP00015031801.2"/>
    <property type="gene ID" value="ENSSFOG00015020371.2"/>
</dbReference>
<dbReference type="RefSeq" id="XP_018620947.2">
    <property type="nucleotide sequence ID" value="XM_018765431.2"/>
</dbReference>
<dbReference type="InterPro" id="IPR051999">
    <property type="entry name" value="Mediator_complex_subunit_1"/>
</dbReference>
<comment type="function">
    <text evidence="9">Component of the Mediator complex, a coactivator involved in the regulated transcription of nearly all RNA polymerase II-dependent genes. Mediator functions as a bridge to convey information from gene-specific regulatory proteins to the basal RNA polymerase II transcription machinery. Mediator is recruited to promoters by direct interactions with regulatory proteins and serves as a scaffold for the assembly of a functional preinitiation complex with RNA polymerase II and the general transcription factors.</text>
</comment>
<dbReference type="InterPro" id="IPR019680">
    <property type="entry name" value="Mediator_Med1"/>
</dbReference>
<dbReference type="GO" id="GO:0042809">
    <property type="term" value="F:nuclear vitamin D receptor binding"/>
    <property type="evidence" value="ECO:0007669"/>
    <property type="project" value="TreeGrafter"/>
</dbReference>
<dbReference type="PANTHER" id="PTHR12881:SF4">
    <property type="entry name" value="MEDIATOR OF RNA POLYMERASE II TRANSCRIPTION SUBUNIT 1"/>
    <property type="match status" value="1"/>
</dbReference>
<feature type="domain" description="Mediator complex subunit Med1" evidence="11">
    <location>
        <begin position="54"/>
        <end position="410"/>
    </location>
</feature>
<dbReference type="GO" id="GO:0042974">
    <property type="term" value="F:nuclear retinoic acid receptor binding"/>
    <property type="evidence" value="ECO:0007669"/>
    <property type="project" value="TreeGrafter"/>
</dbReference>
<evidence type="ECO:0000256" key="9">
    <source>
        <dbReference type="RuleBase" id="RU364059"/>
    </source>
</evidence>
<evidence type="ECO:0000256" key="8">
    <source>
        <dbReference type="ARBA" id="ARBA00031254"/>
    </source>
</evidence>
<dbReference type="Proteomes" id="UP000034805">
    <property type="component" value="Unassembled WGS sequence"/>
</dbReference>
<evidence type="ECO:0000256" key="7">
    <source>
        <dbReference type="ARBA" id="ARBA00023242"/>
    </source>
</evidence>
<dbReference type="GO" id="GO:0097067">
    <property type="term" value="P:cellular response to thyroid hormone stimulus"/>
    <property type="evidence" value="ECO:0007669"/>
    <property type="project" value="TreeGrafter"/>
</dbReference>
<evidence type="ECO:0000256" key="10">
    <source>
        <dbReference type="SAM" id="MobiDB-lite"/>
    </source>
</evidence>
<comment type="subcellular location">
    <subcellularLocation>
        <location evidence="1 9">Nucleus</location>
    </subcellularLocation>
</comment>
<dbReference type="GeneID" id="108942253"/>
<dbReference type="OrthoDB" id="2281547at2759"/>
<dbReference type="GO" id="GO:0046966">
    <property type="term" value="F:nuclear thyroid hormone receptor binding"/>
    <property type="evidence" value="ECO:0007669"/>
    <property type="project" value="TreeGrafter"/>
</dbReference>
<keyword evidence="4 9" id="KW-0805">Transcription regulation</keyword>
<keyword evidence="7 9" id="KW-0539">Nucleus</keyword>
<evidence type="ECO:0000256" key="1">
    <source>
        <dbReference type="ARBA" id="ARBA00004123"/>
    </source>
</evidence>
<evidence type="ECO:0000256" key="2">
    <source>
        <dbReference type="ARBA" id="ARBA00006210"/>
    </source>
</evidence>
<feature type="compositionally biased region" description="Polar residues" evidence="10">
    <location>
        <begin position="506"/>
        <end position="515"/>
    </location>
</feature>
<feature type="compositionally biased region" description="Low complexity" evidence="10">
    <location>
        <begin position="518"/>
        <end position="530"/>
    </location>
</feature>
<dbReference type="PANTHER" id="PTHR12881">
    <property type="entry name" value="MEDIATOR OF RNA POLYMERASE II TRANSCRIPTION SUBUNIT 1"/>
    <property type="match status" value="1"/>
</dbReference>
<sequence length="554" mass="61311">MDRKNGDRQGRDRSLFSQLRHKYEKRPWKETLKLVRRCMDKPIYAPESNKVALNCLERLSGALKVSSVSAVVSKLETIARERGLGSHLSPAGTECFLTSDMFYVEVLLSEEGVQDVKVAQHKETPMSCATLLNLLRLNKFKDFSMKLERLHSLYDIPADNETKVKVYTALQCLEKDLLKISNLPRSLSDHNPHVDTVLNGRTGKIIERKEGNPMSIEYYLCPNDLLKEKSHADQCTLGHVALVTAWTSSSPQRLPMSSLISQPPEIDAHGLPVFTTLGEDNSAILPASFVLKLSPPLPVTSSFVRRIEHLTGMAISESGLQWKPFLQLLLGTFLQENDCRESWEMGVAHFVMLPENRMHSYIVSGPTDGTAGLEGTLVLNVAFTHPAHVPKILELLRHQSALNALLTSCIPTQKPTQEYVLDLHCEVILQSDSNINISFVTDSDYLALLVVNLESCRKISCRVFPPMLADPSAEEHLSQVLTKCMSLPVTMRALCRRLRKKSTLTDSLEVTSTRPGASETPETSPPVSSEGNGLLPVPEEAGNISADASSAALP</sequence>
<keyword evidence="5 9" id="KW-0010">Activator</keyword>
<protein>
    <recommendedName>
        <fullName evidence="3 9">Mediator of RNA polymerase II transcription subunit 1</fullName>
    </recommendedName>
    <alternativeName>
        <fullName evidence="8 9">Mediator complex subunit 1</fullName>
    </alternativeName>
</protein>
<dbReference type="AlphaFoldDB" id="A0A0P7V018"/>
<evidence type="ECO:0000259" key="11">
    <source>
        <dbReference type="Pfam" id="PF10744"/>
    </source>
</evidence>
<dbReference type="EMBL" id="JARO02004997">
    <property type="protein sequence ID" value="KPP67525.1"/>
    <property type="molecule type" value="Genomic_DNA"/>
</dbReference>
<accession>A0A0P7V018</accession>
<reference evidence="13 15" key="2">
    <citation type="submission" date="2019-04" db="EMBL/GenBank/DDBJ databases">
        <authorList>
            <consortium name="Wellcome Sanger Institute Data Sharing"/>
        </authorList>
    </citation>
    <scope>NUCLEOTIDE SEQUENCE [LARGE SCALE GENOMIC DNA]</scope>
</reference>
<reference evidence="12 14" key="1">
    <citation type="submission" date="2015-08" db="EMBL/GenBank/DDBJ databases">
        <title>The genome of the Asian arowana (Scleropages formosus).</title>
        <authorList>
            <person name="Tan M.H."/>
            <person name="Gan H.M."/>
            <person name="Croft L.J."/>
            <person name="Austin C.M."/>
        </authorList>
    </citation>
    <scope>NUCLEOTIDE SEQUENCE [LARGE SCALE GENOMIC DNA]</scope>
    <source>
        <strain evidence="12">Aro1</strain>
    </source>
</reference>
<dbReference type="Pfam" id="PF10744">
    <property type="entry name" value="Med1"/>
    <property type="match status" value="1"/>
</dbReference>
<keyword evidence="15" id="KW-1185">Reference proteome</keyword>
<evidence type="ECO:0000313" key="14">
    <source>
        <dbReference type="Proteomes" id="UP000034805"/>
    </source>
</evidence>
<dbReference type="GO" id="GO:0045944">
    <property type="term" value="P:positive regulation of transcription by RNA polymerase II"/>
    <property type="evidence" value="ECO:0007669"/>
    <property type="project" value="UniProtKB-ARBA"/>
</dbReference>